<dbReference type="GO" id="GO:0017004">
    <property type="term" value="P:cytochrome complex assembly"/>
    <property type="evidence" value="ECO:0007669"/>
    <property type="project" value="InterPro"/>
</dbReference>
<evidence type="ECO:0000256" key="1">
    <source>
        <dbReference type="ARBA" id="ARBA00004651"/>
    </source>
</evidence>
<evidence type="ECO:0000256" key="5">
    <source>
        <dbReference type="ARBA" id="ARBA00023136"/>
    </source>
</evidence>
<protein>
    <recommendedName>
        <fullName evidence="7">Thioredoxin domain-containing protein</fullName>
    </recommendedName>
</protein>
<feature type="transmembrane region" description="Helical" evidence="6">
    <location>
        <begin position="41"/>
        <end position="62"/>
    </location>
</feature>
<dbReference type="PANTHER" id="PTHR42852:SF13">
    <property type="entry name" value="PROTEIN DIPZ"/>
    <property type="match status" value="1"/>
</dbReference>
<evidence type="ECO:0000256" key="4">
    <source>
        <dbReference type="ARBA" id="ARBA00022989"/>
    </source>
</evidence>
<sequence length="529" mass="59063">MLILILFAFLGGIITVLSPCILPLLPIILSSTTGGGKKRPFGIVAGFVASFTFFTLFLSSIVQLTGIPADSLRSISVVILIIFGLTLLVPQAQAQIEKLFTHLARFAPKTQNKTGFPGGLVIGASLGLLWTPCVGPILASVISLAISGEVTGSAFLITFAYSLGTAIPMFLIIRGGQGALQRLPWLIKNSGRIQKAFGILMILTALAIYQNVDRKFQTWFLDTFPNYGSGLTSLEDNVLVNSALQSLDMPNEPGTTDYPTAPEIIPDGEWINSNPFMLSELRGKVVLIDFWTYSCINCIRTLPYLRNWWEKYKDDGLVIIGVHTPEFEFEKDIDNLRAAVSDFELTYPIVQDNNYATWKAYKNRFWPAKYLIDKDGRIRYSHFGEGEYDETEKKIQELLTETGKTITENVQNPKYEVDSLTPEIYLGSSRYNGLGHISFRGGWNQTPEYIESNANAEIILDFYSKDVFLVMRSGSSTRVRIYLDNQEQEVITVSADKLYYLIKLERAGTHTLKLEFLDAGTQVFAFTFG</sequence>
<dbReference type="Pfam" id="PF17991">
    <property type="entry name" value="Thioredoxin_10"/>
    <property type="match status" value="1"/>
</dbReference>
<evidence type="ECO:0000256" key="2">
    <source>
        <dbReference type="ARBA" id="ARBA00022475"/>
    </source>
</evidence>
<keyword evidence="5 6" id="KW-0472">Membrane</keyword>
<dbReference type="PANTHER" id="PTHR42852">
    <property type="entry name" value="THIOL:DISULFIDE INTERCHANGE PROTEIN DSBE"/>
    <property type="match status" value="1"/>
</dbReference>
<dbReference type="GO" id="GO:0016491">
    <property type="term" value="F:oxidoreductase activity"/>
    <property type="evidence" value="ECO:0007669"/>
    <property type="project" value="InterPro"/>
</dbReference>
<comment type="subcellular location">
    <subcellularLocation>
        <location evidence="1">Cell membrane</location>
        <topology evidence="1">Multi-pass membrane protein</topology>
    </subcellularLocation>
</comment>
<dbReference type="Proteomes" id="UP000178870">
    <property type="component" value="Unassembled WGS sequence"/>
</dbReference>
<evidence type="ECO:0000256" key="3">
    <source>
        <dbReference type="ARBA" id="ARBA00022692"/>
    </source>
</evidence>
<feature type="transmembrane region" description="Helical" evidence="6">
    <location>
        <begin position="6"/>
        <end position="29"/>
    </location>
</feature>
<dbReference type="EMBL" id="MGGP01000018">
    <property type="protein sequence ID" value="OGM32056.1"/>
    <property type="molecule type" value="Genomic_DNA"/>
</dbReference>
<evidence type="ECO:0000313" key="9">
    <source>
        <dbReference type="Proteomes" id="UP000178870"/>
    </source>
</evidence>
<dbReference type="SUPFAM" id="SSF52833">
    <property type="entry name" value="Thioredoxin-like"/>
    <property type="match status" value="1"/>
</dbReference>
<dbReference type="InterPro" id="IPR013766">
    <property type="entry name" value="Thioredoxin_domain"/>
</dbReference>
<dbReference type="InterPro" id="IPR003834">
    <property type="entry name" value="Cyt_c_assmbl_TM_dom"/>
</dbReference>
<dbReference type="InterPro" id="IPR050553">
    <property type="entry name" value="Thioredoxin_ResA/DsbE_sf"/>
</dbReference>
<feature type="transmembrane region" description="Helical" evidence="6">
    <location>
        <begin position="74"/>
        <end position="94"/>
    </location>
</feature>
<feature type="transmembrane region" description="Helical" evidence="6">
    <location>
        <begin position="115"/>
        <end position="146"/>
    </location>
</feature>
<dbReference type="AlphaFoldDB" id="A0A1F7YXI2"/>
<dbReference type="PROSITE" id="PS51352">
    <property type="entry name" value="THIOREDOXIN_2"/>
    <property type="match status" value="1"/>
</dbReference>
<dbReference type="CDD" id="cd03012">
    <property type="entry name" value="TlpA_like_DipZ_like"/>
    <property type="match status" value="1"/>
</dbReference>
<comment type="caution">
    <text evidence="8">The sequence shown here is derived from an EMBL/GenBank/DDBJ whole genome shotgun (WGS) entry which is preliminary data.</text>
</comment>
<accession>A0A1F7YXI2</accession>
<dbReference type="InterPro" id="IPR000866">
    <property type="entry name" value="AhpC/TSA"/>
</dbReference>
<feature type="domain" description="Thioredoxin" evidence="7">
    <location>
        <begin position="238"/>
        <end position="400"/>
    </location>
</feature>
<dbReference type="Gene3D" id="2.60.120.260">
    <property type="entry name" value="Galactose-binding domain-like"/>
    <property type="match status" value="1"/>
</dbReference>
<dbReference type="InterPro" id="IPR041017">
    <property type="entry name" value="Thioredoxin_10"/>
</dbReference>
<evidence type="ECO:0000313" key="8">
    <source>
        <dbReference type="EMBL" id="OGM32056.1"/>
    </source>
</evidence>
<name>A0A1F7YXI2_9BACT</name>
<reference evidence="8 9" key="1">
    <citation type="journal article" date="2016" name="Nat. Commun.">
        <title>Thousands of microbial genomes shed light on interconnected biogeochemical processes in an aquifer system.</title>
        <authorList>
            <person name="Anantharaman K."/>
            <person name="Brown C.T."/>
            <person name="Hug L.A."/>
            <person name="Sharon I."/>
            <person name="Castelle C.J."/>
            <person name="Probst A.J."/>
            <person name="Thomas B.C."/>
            <person name="Singh A."/>
            <person name="Wilkins M.J."/>
            <person name="Karaoz U."/>
            <person name="Brodie E.L."/>
            <person name="Williams K.H."/>
            <person name="Hubbard S.S."/>
            <person name="Banfield J.F."/>
        </authorList>
    </citation>
    <scope>NUCLEOTIDE SEQUENCE [LARGE SCALE GENOMIC DNA]</scope>
</reference>
<keyword evidence="3 6" id="KW-0812">Transmembrane</keyword>
<feature type="transmembrane region" description="Helical" evidence="6">
    <location>
        <begin position="152"/>
        <end position="173"/>
    </location>
</feature>
<keyword evidence="4 6" id="KW-1133">Transmembrane helix</keyword>
<evidence type="ECO:0000256" key="6">
    <source>
        <dbReference type="SAM" id="Phobius"/>
    </source>
</evidence>
<proteinExistence type="predicted"/>
<organism evidence="8 9">
    <name type="scientific">Candidatus Woesebacteria bacterium RIFCSPHIGHO2_01_FULL_44_21</name>
    <dbReference type="NCBI Taxonomy" id="1802503"/>
    <lineage>
        <taxon>Bacteria</taxon>
        <taxon>Candidatus Woeseibacteriota</taxon>
    </lineage>
</organism>
<evidence type="ECO:0000259" key="7">
    <source>
        <dbReference type="PROSITE" id="PS51352"/>
    </source>
</evidence>
<gene>
    <name evidence="8" type="ORF">A2803_00620</name>
</gene>
<dbReference type="Pfam" id="PF00578">
    <property type="entry name" value="AhpC-TSA"/>
    <property type="match status" value="1"/>
</dbReference>
<dbReference type="InterPro" id="IPR036249">
    <property type="entry name" value="Thioredoxin-like_sf"/>
</dbReference>
<dbReference type="Gene3D" id="3.40.30.10">
    <property type="entry name" value="Glutaredoxin"/>
    <property type="match status" value="1"/>
</dbReference>
<keyword evidence="2" id="KW-1003">Cell membrane</keyword>
<dbReference type="Pfam" id="PF02683">
    <property type="entry name" value="DsbD_TM"/>
    <property type="match status" value="1"/>
</dbReference>
<dbReference type="GO" id="GO:0005886">
    <property type="term" value="C:plasma membrane"/>
    <property type="evidence" value="ECO:0007669"/>
    <property type="project" value="UniProtKB-SubCell"/>
</dbReference>
<dbReference type="GO" id="GO:0016209">
    <property type="term" value="F:antioxidant activity"/>
    <property type="evidence" value="ECO:0007669"/>
    <property type="project" value="InterPro"/>
</dbReference>